<comment type="caution">
    <text evidence="1">The sequence shown here is derived from an EMBL/GenBank/DDBJ whole genome shotgun (WGS) entry which is preliminary data.</text>
</comment>
<proteinExistence type="predicted"/>
<organism evidence="1">
    <name type="scientific">Ophidiomyces ophidiicola</name>
    <dbReference type="NCBI Taxonomy" id="1387563"/>
    <lineage>
        <taxon>Eukaryota</taxon>
        <taxon>Fungi</taxon>
        <taxon>Dikarya</taxon>
        <taxon>Ascomycota</taxon>
        <taxon>Pezizomycotina</taxon>
        <taxon>Eurotiomycetes</taxon>
        <taxon>Eurotiomycetidae</taxon>
        <taxon>Onygenales</taxon>
        <taxon>Onygenaceae</taxon>
        <taxon>Ophidiomyces</taxon>
    </lineage>
</organism>
<protein>
    <submittedName>
        <fullName evidence="1">Uncharacterized protein</fullName>
    </submittedName>
</protein>
<accession>A0ACB8V3Q5</accession>
<dbReference type="EMBL" id="JALBCA010000008">
    <property type="protein sequence ID" value="KAI2392124.1"/>
    <property type="molecule type" value="Genomic_DNA"/>
</dbReference>
<sequence>MADLAHPPRKPLPTRPAMFAPPSRQPSNATVSSSTLAATISRSSSARTATTMVGPPPPGYVARMRRQKATVWCDRAQAEDPREAHARRVAKQRALLEVQARGPTGGHSTGGGRSSTLASTGKIRHSSASKPTAFTTGTMVGAAVPLRLSANEIGSAEDDTDLNSTSTPGDGLHRRTGSGRSSAGSARLSRPAPPPALEPALEPADEPLRSAAPAPLPAPAARPASAHSTHSHLEDDFGMITDMAAPSGAAAAAQRHKAADELRRRGSVDDRTSSMASVRLFVANPDLSD</sequence>
<gene>
    <name evidence="1" type="ORF">LOY88_000780</name>
</gene>
<name>A0ACB8V3Q5_9EURO</name>
<reference evidence="1" key="1">
    <citation type="journal article" date="2022" name="bioRxiv">
        <title>Population genetic analysis of Ophidiomyces ophidiicola, the causative agent of snake fungal disease, indicates recent introductions to the USA.</title>
        <authorList>
            <person name="Ladner J.T."/>
            <person name="Palmer J.M."/>
            <person name="Ettinger C.L."/>
            <person name="Stajich J.E."/>
            <person name="Farrell T.M."/>
            <person name="Glorioso B.M."/>
            <person name="Lawson B."/>
            <person name="Price S.J."/>
            <person name="Stengle A.G."/>
            <person name="Grear D.A."/>
            <person name="Lorch J.M."/>
        </authorList>
    </citation>
    <scope>NUCLEOTIDE SEQUENCE</scope>
    <source>
        <strain evidence="1">NWHC 24266-5</strain>
    </source>
</reference>
<evidence type="ECO:0000313" key="1">
    <source>
        <dbReference type="EMBL" id="KAI2392124.1"/>
    </source>
</evidence>